<dbReference type="EMBL" id="KV700134">
    <property type="protein sequence ID" value="OCF31455.1"/>
    <property type="molecule type" value="Genomic_DNA"/>
</dbReference>
<organism evidence="1 2">
    <name type="scientific">Kwoniella heveanensis BCC8398</name>
    <dbReference type="NCBI Taxonomy" id="1296120"/>
    <lineage>
        <taxon>Eukaryota</taxon>
        <taxon>Fungi</taxon>
        <taxon>Dikarya</taxon>
        <taxon>Basidiomycota</taxon>
        <taxon>Agaricomycotina</taxon>
        <taxon>Tremellomycetes</taxon>
        <taxon>Tremellales</taxon>
        <taxon>Cryptococcaceae</taxon>
        <taxon>Kwoniella</taxon>
    </lineage>
</organism>
<dbReference type="AlphaFoldDB" id="A0A1B9GKJ9"/>
<evidence type="ECO:0000313" key="1">
    <source>
        <dbReference type="EMBL" id="OCF31455.1"/>
    </source>
</evidence>
<gene>
    <name evidence="1" type="ORF">I316_06857</name>
</gene>
<reference evidence="1 2" key="1">
    <citation type="submission" date="2013-07" db="EMBL/GenBank/DDBJ databases">
        <title>The Genome Sequence of Cryptococcus heveanensis BCC8398.</title>
        <authorList>
            <consortium name="The Broad Institute Genome Sequencing Platform"/>
            <person name="Cuomo C."/>
            <person name="Litvintseva A."/>
            <person name="Chen Y."/>
            <person name="Heitman J."/>
            <person name="Sun S."/>
            <person name="Springer D."/>
            <person name="Dromer F."/>
            <person name="Young S.K."/>
            <person name="Zeng Q."/>
            <person name="Gargeya S."/>
            <person name="Fitzgerald M."/>
            <person name="Abouelleil A."/>
            <person name="Alvarado L."/>
            <person name="Berlin A.M."/>
            <person name="Chapman S.B."/>
            <person name="Dewar J."/>
            <person name="Goldberg J."/>
            <person name="Griggs A."/>
            <person name="Gujja S."/>
            <person name="Hansen M."/>
            <person name="Howarth C."/>
            <person name="Imamovic A."/>
            <person name="Larimer J."/>
            <person name="McCowan C."/>
            <person name="Murphy C."/>
            <person name="Pearson M."/>
            <person name="Priest M."/>
            <person name="Roberts A."/>
            <person name="Saif S."/>
            <person name="Shea T."/>
            <person name="Sykes S."/>
            <person name="Wortman J."/>
            <person name="Nusbaum C."/>
            <person name="Birren B."/>
        </authorList>
    </citation>
    <scope>NUCLEOTIDE SEQUENCE [LARGE SCALE GENOMIC DNA]</scope>
    <source>
        <strain evidence="1 2">BCC8398</strain>
    </source>
</reference>
<sequence length="178" mass="20072">MTKVELFSNFDDERNAISRGRLGDRSREGVLPNWVQTCNLKFVSEALSYPQLDPQQIAHLPDVMTPTGLSQVARQFQTALDEAQMNKTEAQHFDHAMNNVFSDQEDEDEGEGGDLHKNIYNTIWVETSDWHGGSVAMDGADLVKFLGLEASQPADRWERAKADAHWMSVFVSSILFIN</sequence>
<reference evidence="2" key="2">
    <citation type="submission" date="2013-12" db="EMBL/GenBank/DDBJ databases">
        <title>Evolution of pathogenesis and genome organization in the Tremellales.</title>
        <authorList>
            <person name="Cuomo C."/>
            <person name="Litvintseva A."/>
            <person name="Heitman J."/>
            <person name="Chen Y."/>
            <person name="Sun S."/>
            <person name="Springer D."/>
            <person name="Dromer F."/>
            <person name="Young S."/>
            <person name="Zeng Q."/>
            <person name="Chapman S."/>
            <person name="Gujja S."/>
            <person name="Saif S."/>
            <person name="Birren B."/>
        </authorList>
    </citation>
    <scope>NUCLEOTIDE SEQUENCE [LARGE SCALE GENOMIC DNA]</scope>
    <source>
        <strain evidence="2">BCC8398</strain>
    </source>
</reference>
<name>A0A1B9GKJ9_9TREE</name>
<keyword evidence="2" id="KW-1185">Reference proteome</keyword>
<accession>A0A1B9GKJ9</accession>
<dbReference type="Proteomes" id="UP000092666">
    <property type="component" value="Unassembled WGS sequence"/>
</dbReference>
<proteinExistence type="predicted"/>
<evidence type="ECO:0000313" key="2">
    <source>
        <dbReference type="Proteomes" id="UP000092666"/>
    </source>
</evidence>
<protein>
    <submittedName>
        <fullName evidence="1">Uncharacterized protein</fullName>
    </submittedName>
</protein>